<dbReference type="SUPFAM" id="SSF53649">
    <property type="entry name" value="Alkaline phosphatase-like"/>
    <property type="match status" value="1"/>
</dbReference>
<dbReference type="PANTHER" id="PTHR43737">
    <property type="entry name" value="BLL7424 PROTEIN"/>
    <property type="match status" value="1"/>
</dbReference>
<dbReference type="Proteomes" id="UP000280296">
    <property type="component" value="Unassembled WGS sequence"/>
</dbReference>
<name>A0A432MEM5_9BACT</name>
<dbReference type="PROSITE" id="PS51318">
    <property type="entry name" value="TAT"/>
    <property type="match status" value="1"/>
</dbReference>
<sequence length="492" mass="53968">MTPFPRRTPRRAFLADLGMGFTGLALGAMLHRDGVARASSGLDAWAPPDGRPHFEPKAKRVIWLFMIGGTSHLESFDPKPELNRHAGKTIEESPHAGVLDSPYTQNVRIAVPNDANGHIRHELYPLQVGYRKRGESGIEVSDWWPCVGDRVDDLAVIRSLYTTNDNHGAQLQFHTGRHSLEGPFPTIGSWVHYGLGALNDELPQFVVLGTPIADCCGGMNGHGASYLGPEHDGVSLAVDPKDPLPFAAPGPDVSHEEQADSFELIDRLNRISAVKYPDDAQLRARIKSYELAFRMQMSVPEVVDLEAETAETQALYGLDRDETREFGRLCLAARRLAERGVRFVQIFHGSNGGAGAWDAHSNLRSGHQRLCTQVDRPMAGLLTDLKRRGLLDDTLVVWATEFGRTPGSQNGDGRDHHPFGFSCWMAGGGIKGGVVHGATDELGFHAVEDRHYVTDIHATVLHQLGLDSRRLEVPGYKRLDIDHGKPIAGIIA</sequence>
<dbReference type="PANTHER" id="PTHR43737:SF1">
    <property type="entry name" value="DUF1501 DOMAIN-CONTAINING PROTEIN"/>
    <property type="match status" value="1"/>
</dbReference>
<protein>
    <submittedName>
        <fullName evidence="1">DUF1501 domain-containing protein</fullName>
    </submittedName>
</protein>
<reference evidence="1 2" key="2">
    <citation type="submission" date="2019-01" db="EMBL/GenBank/DDBJ databases">
        <title>Tautonia sociabilis, a novel thermotolerant planctomycete of Isosphaeraceae family, isolated from a 4000 m deep subterranean habitat.</title>
        <authorList>
            <person name="Kovaleva O.L."/>
            <person name="Elcheninov A.G."/>
            <person name="Van Heerden E."/>
            <person name="Toshchakov S.V."/>
            <person name="Novikov A."/>
            <person name="Bonch-Osmolovskaya E.A."/>
            <person name="Kublanov I.V."/>
        </authorList>
    </citation>
    <scope>NUCLEOTIDE SEQUENCE [LARGE SCALE GENOMIC DNA]</scope>
    <source>
        <strain evidence="1 2">GM2012</strain>
    </source>
</reference>
<organism evidence="1 2">
    <name type="scientific">Tautonia sociabilis</name>
    <dbReference type="NCBI Taxonomy" id="2080755"/>
    <lineage>
        <taxon>Bacteria</taxon>
        <taxon>Pseudomonadati</taxon>
        <taxon>Planctomycetota</taxon>
        <taxon>Planctomycetia</taxon>
        <taxon>Isosphaerales</taxon>
        <taxon>Isosphaeraceae</taxon>
        <taxon>Tautonia</taxon>
    </lineage>
</organism>
<proteinExistence type="predicted"/>
<dbReference type="Pfam" id="PF07394">
    <property type="entry name" value="DUF1501"/>
    <property type="match status" value="1"/>
</dbReference>
<evidence type="ECO:0000313" key="1">
    <source>
        <dbReference type="EMBL" id="RUL83960.1"/>
    </source>
</evidence>
<evidence type="ECO:0000313" key="2">
    <source>
        <dbReference type="Proteomes" id="UP000280296"/>
    </source>
</evidence>
<comment type="caution">
    <text evidence="1">The sequence shown here is derived from an EMBL/GenBank/DDBJ whole genome shotgun (WGS) entry which is preliminary data.</text>
</comment>
<dbReference type="EMBL" id="RYZH01000054">
    <property type="protein sequence ID" value="RUL83960.1"/>
    <property type="molecule type" value="Genomic_DNA"/>
</dbReference>
<dbReference type="InterPro" id="IPR017850">
    <property type="entry name" value="Alkaline_phosphatase_core_sf"/>
</dbReference>
<dbReference type="OrthoDB" id="127333at2"/>
<keyword evidence="2" id="KW-1185">Reference proteome</keyword>
<reference evidence="1 2" key="1">
    <citation type="submission" date="2018-12" db="EMBL/GenBank/DDBJ databases">
        <authorList>
            <person name="Toschakov S.V."/>
        </authorList>
    </citation>
    <scope>NUCLEOTIDE SEQUENCE [LARGE SCALE GENOMIC DNA]</scope>
    <source>
        <strain evidence="1 2">GM2012</strain>
    </source>
</reference>
<dbReference type="InterPro" id="IPR010869">
    <property type="entry name" value="DUF1501"/>
</dbReference>
<accession>A0A432MEM5</accession>
<gene>
    <name evidence="1" type="ORF">TsocGM_21300</name>
</gene>
<dbReference type="AlphaFoldDB" id="A0A432MEM5"/>
<dbReference type="InterPro" id="IPR006311">
    <property type="entry name" value="TAT_signal"/>
</dbReference>
<dbReference type="RefSeq" id="WP_126727483.1">
    <property type="nucleotide sequence ID" value="NZ_RYZH01000054.1"/>
</dbReference>
<dbReference type="Gene3D" id="3.40.720.10">
    <property type="entry name" value="Alkaline Phosphatase, subunit A"/>
    <property type="match status" value="1"/>
</dbReference>